<feature type="domain" description="Rhodopsin" evidence="8">
    <location>
        <begin position="29"/>
        <end position="269"/>
    </location>
</feature>
<dbReference type="GO" id="GO:0016020">
    <property type="term" value="C:membrane"/>
    <property type="evidence" value="ECO:0007669"/>
    <property type="project" value="UniProtKB-SubCell"/>
</dbReference>
<feature type="region of interest" description="Disordered" evidence="6">
    <location>
        <begin position="278"/>
        <end position="320"/>
    </location>
</feature>
<organism evidence="9 10">
    <name type="scientific">Pyrenophora seminiperda CCB06</name>
    <dbReference type="NCBI Taxonomy" id="1302712"/>
    <lineage>
        <taxon>Eukaryota</taxon>
        <taxon>Fungi</taxon>
        <taxon>Dikarya</taxon>
        <taxon>Ascomycota</taxon>
        <taxon>Pezizomycotina</taxon>
        <taxon>Dothideomycetes</taxon>
        <taxon>Pleosporomycetidae</taxon>
        <taxon>Pleosporales</taxon>
        <taxon>Pleosporineae</taxon>
        <taxon>Pleosporaceae</taxon>
        <taxon>Pyrenophora</taxon>
    </lineage>
</organism>
<evidence type="ECO:0000313" key="10">
    <source>
        <dbReference type="Proteomes" id="UP000265663"/>
    </source>
</evidence>
<dbReference type="PANTHER" id="PTHR33048">
    <property type="entry name" value="PTH11-LIKE INTEGRAL MEMBRANE PROTEIN (AFU_ORTHOLOGUE AFUA_5G11245)"/>
    <property type="match status" value="1"/>
</dbReference>
<name>A0A3M7MJ55_9PLEO</name>
<feature type="transmembrane region" description="Helical" evidence="7">
    <location>
        <begin position="87"/>
        <end position="112"/>
    </location>
</feature>
<dbReference type="Pfam" id="PF20684">
    <property type="entry name" value="Fung_rhodopsin"/>
    <property type="match status" value="1"/>
</dbReference>
<feature type="transmembrane region" description="Helical" evidence="7">
    <location>
        <begin position="173"/>
        <end position="195"/>
    </location>
</feature>
<reference evidence="9 10" key="1">
    <citation type="journal article" date="2014" name="PLoS ONE">
        <title>De novo Genome Assembly of the Fungal Plant Pathogen Pyrenophora semeniperda.</title>
        <authorList>
            <person name="Soliai M.M."/>
            <person name="Meyer S.E."/>
            <person name="Udall J.A."/>
            <person name="Elzinga D.E."/>
            <person name="Hermansen R.A."/>
            <person name="Bodily P.M."/>
            <person name="Hart A.A."/>
            <person name="Coleman C.E."/>
        </authorList>
    </citation>
    <scope>NUCLEOTIDE SEQUENCE [LARGE SCALE GENOMIC DNA]</scope>
    <source>
        <strain evidence="9 10">CCB06</strain>
        <tissue evidence="9">Mycelium</tissue>
    </source>
</reference>
<accession>A0A3M7MJ55</accession>
<evidence type="ECO:0000256" key="7">
    <source>
        <dbReference type="SAM" id="Phobius"/>
    </source>
</evidence>
<dbReference type="AlphaFoldDB" id="A0A3M7MJ55"/>
<feature type="transmembrane region" description="Helical" evidence="7">
    <location>
        <begin position="45"/>
        <end position="67"/>
    </location>
</feature>
<keyword evidence="3 7" id="KW-1133">Transmembrane helix</keyword>
<feature type="transmembrane region" description="Helical" evidence="7">
    <location>
        <begin position="207"/>
        <end position="232"/>
    </location>
</feature>
<evidence type="ECO:0000256" key="3">
    <source>
        <dbReference type="ARBA" id="ARBA00022989"/>
    </source>
</evidence>
<protein>
    <submittedName>
        <fullName evidence="9">Integral membrane</fullName>
    </submittedName>
</protein>
<evidence type="ECO:0000256" key="4">
    <source>
        <dbReference type="ARBA" id="ARBA00023136"/>
    </source>
</evidence>
<sequence>MHTGSANRSSEVFATATVFFILTWLTVGLRIYVRTILMRAWGKDDSYMVATLLVFSIYLPCQIVAAVHGTGRHRWNLSDNDARTALMFWYFCELLYVLTSCLLKFAIGYFYLRFAVEPWHIRCIQLLMAGTVLCGLVYFFLVMFQCTPISEFWNEHPASSHCLSNGPTLGISYSLSVINAIADWALGLLPCFIVWKMNLRMKTKILVAGILAFAAIGSTGTVIRMAYIHTLVDGSDFLYSTTDIAIWSTVEPGIGIAAGSIATLRPLVRHIQGRLDLSNATPEDRSPAYYPSDSDRRRKFRRGHRRSLSPSDLIPTELGHVTSTQNQRPIYVDLESHSPPPNAVVAGIDVPNDEIIPAVAVPKSAEPPKLHLRDSLRHSFTRDGILSPNRYRIPS</sequence>
<dbReference type="PANTHER" id="PTHR33048:SF96">
    <property type="entry name" value="INTEGRAL MEMBRANE PROTEIN"/>
    <property type="match status" value="1"/>
</dbReference>
<dbReference type="InterPro" id="IPR049326">
    <property type="entry name" value="Rhodopsin_dom_fungi"/>
</dbReference>
<evidence type="ECO:0000256" key="5">
    <source>
        <dbReference type="ARBA" id="ARBA00038359"/>
    </source>
</evidence>
<evidence type="ECO:0000256" key="6">
    <source>
        <dbReference type="SAM" id="MobiDB-lite"/>
    </source>
</evidence>
<gene>
    <name evidence="9" type="ORF">GMOD_00003584</name>
</gene>
<evidence type="ECO:0000259" key="8">
    <source>
        <dbReference type="Pfam" id="PF20684"/>
    </source>
</evidence>
<feature type="compositionally biased region" description="Basic residues" evidence="6">
    <location>
        <begin position="297"/>
        <end position="307"/>
    </location>
</feature>
<feature type="transmembrane region" description="Helical" evidence="7">
    <location>
        <begin position="124"/>
        <end position="144"/>
    </location>
</feature>
<evidence type="ECO:0000256" key="1">
    <source>
        <dbReference type="ARBA" id="ARBA00004141"/>
    </source>
</evidence>
<dbReference type="EMBL" id="KE747844">
    <property type="protein sequence ID" value="RMZ74533.1"/>
    <property type="molecule type" value="Genomic_DNA"/>
</dbReference>
<comment type="subcellular location">
    <subcellularLocation>
        <location evidence="1">Membrane</location>
        <topology evidence="1">Multi-pass membrane protein</topology>
    </subcellularLocation>
</comment>
<proteinExistence type="inferred from homology"/>
<keyword evidence="4 7" id="KW-0472">Membrane</keyword>
<dbReference type="InterPro" id="IPR052337">
    <property type="entry name" value="SAT4-like"/>
</dbReference>
<comment type="similarity">
    <text evidence="5">Belongs to the SAT4 family.</text>
</comment>
<evidence type="ECO:0000256" key="2">
    <source>
        <dbReference type="ARBA" id="ARBA00022692"/>
    </source>
</evidence>
<evidence type="ECO:0000313" key="9">
    <source>
        <dbReference type="EMBL" id="RMZ74533.1"/>
    </source>
</evidence>
<feature type="transmembrane region" description="Helical" evidence="7">
    <location>
        <begin position="12"/>
        <end position="33"/>
    </location>
</feature>
<dbReference type="OrthoDB" id="3923077at2759"/>
<keyword evidence="10" id="KW-1185">Reference proteome</keyword>
<keyword evidence="2 7" id="KW-0812">Transmembrane</keyword>
<dbReference type="Proteomes" id="UP000265663">
    <property type="component" value="Unassembled WGS sequence"/>
</dbReference>